<evidence type="ECO:0000256" key="4">
    <source>
        <dbReference type="ARBA" id="ARBA00023180"/>
    </source>
</evidence>
<evidence type="ECO:0000256" key="3">
    <source>
        <dbReference type="ARBA" id="ARBA00022801"/>
    </source>
</evidence>
<organism evidence="5 6">
    <name type="scientific">Streptomyces nigrescens</name>
    <dbReference type="NCBI Taxonomy" id="1920"/>
    <lineage>
        <taxon>Bacteria</taxon>
        <taxon>Bacillati</taxon>
        <taxon>Actinomycetota</taxon>
        <taxon>Actinomycetes</taxon>
        <taxon>Kitasatosporales</taxon>
        <taxon>Streptomycetaceae</taxon>
        <taxon>Streptomyces</taxon>
    </lineage>
</organism>
<dbReference type="GO" id="GO:0016787">
    <property type="term" value="F:hydrolase activity"/>
    <property type="evidence" value="ECO:0007669"/>
    <property type="project" value="UniProtKB-KW"/>
</dbReference>
<dbReference type="SMART" id="SM00191">
    <property type="entry name" value="Int_alpha"/>
    <property type="match status" value="5"/>
</dbReference>
<dbReference type="Pfam" id="PF01839">
    <property type="entry name" value="FG-GAP"/>
    <property type="match status" value="3"/>
</dbReference>
<dbReference type="Gene3D" id="2.130.10.130">
    <property type="entry name" value="Integrin alpha, N-terminal"/>
    <property type="match status" value="4"/>
</dbReference>
<dbReference type="InterPro" id="IPR013519">
    <property type="entry name" value="Int_alpha_beta-p"/>
</dbReference>
<evidence type="ECO:0008006" key="7">
    <source>
        <dbReference type="Google" id="ProtNLM"/>
    </source>
</evidence>
<keyword evidence="4" id="KW-0325">Glycoprotein</keyword>
<proteinExistence type="predicted"/>
<dbReference type="InterPro" id="IPR028994">
    <property type="entry name" value="Integrin_alpha_N"/>
</dbReference>
<sequence length="505" mass="50378">MTHPRRLEVRRTRNVASARGIRAAAPLAAALLVAGGLTAWSLAPQEAFAATGRAAPEGDFNGDGYADLVSGAPGATVSHKAQAGYVAVTYGSANGLVPSHKKLVSRSTSGVPGSAAAKQRFGETFSKGDLDGDGYSDLVIGAGKASSGSVILWGSPSGLTGGTPIATYGQAPQVGDFDGDGKADLALFGDPGSYGDDPVAQAANLWKGPISRTGSPAARLNFLDKSEWFGYDDDAPGAECAKNDSCVSGPRSISGPVVAKATGDVNGDHRQDIVMWNYAGDGEWDNKVLLGGRAGFKEAAAPGVRGTVGVGDVDGDGYGDVVAGDNEDTGKVTVAYGTPSGPSATRTQSFDQSLPGFHGAQESGDRLGSCVAVADVTGDGRAEIALGISGEDFSGLADAGSIALLHGTASGVTGAGSQVLHQNTPGVPGVAEKNDAFGAACGLLDVNGDGHRDLAVSSAAENASSGAVWSLRGSGHGLTTKGATAFGPGDVGGPATKAEFGIFLR</sequence>
<dbReference type="Pfam" id="PF13517">
    <property type="entry name" value="FG-GAP_3"/>
    <property type="match status" value="1"/>
</dbReference>
<keyword evidence="2" id="KW-0677">Repeat</keyword>
<protein>
    <recommendedName>
        <fullName evidence="7">Histidine kinase</fullName>
    </recommendedName>
</protein>
<name>A0A640TTX7_STRNI</name>
<dbReference type="SUPFAM" id="SSF69318">
    <property type="entry name" value="Integrin alpha N-terminal domain"/>
    <property type="match status" value="2"/>
</dbReference>
<dbReference type="AlphaFoldDB" id="A0A640TTX7"/>
<keyword evidence="1" id="KW-0732">Signal</keyword>
<evidence type="ECO:0000256" key="1">
    <source>
        <dbReference type="ARBA" id="ARBA00022729"/>
    </source>
</evidence>
<evidence type="ECO:0000256" key="2">
    <source>
        <dbReference type="ARBA" id="ARBA00022737"/>
    </source>
</evidence>
<evidence type="ECO:0000313" key="6">
    <source>
        <dbReference type="Proteomes" id="UP000429552"/>
    </source>
</evidence>
<dbReference type="EMBL" id="BLIP01000003">
    <property type="protein sequence ID" value="GFE27068.1"/>
    <property type="molecule type" value="Genomic_DNA"/>
</dbReference>
<dbReference type="PANTHER" id="PTHR23221">
    <property type="entry name" value="GLYCOSYLPHOSPHATIDYLINOSITOL PHOSPHOLIPASE D"/>
    <property type="match status" value="1"/>
</dbReference>
<keyword evidence="3" id="KW-0378">Hydrolase</keyword>
<gene>
    <name evidence="5" type="ORF">Sliba_75210</name>
</gene>
<accession>A0A640TTX7</accession>
<dbReference type="RefSeq" id="WP_371874939.1">
    <property type="nucleotide sequence ID" value="NZ_BLIP01000003.1"/>
</dbReference>
<comment type="caution">
    <text evidence="5">The sequence shown here is derived from an EMBL/GenBank/DDBJ whole genome shotgun (WGS) entry which is preliminary data.</text>
</comment>
<evidence type="ECO:0000313" key="5">
    <source>
        <dbReference type="EMBL" id="GFE27068.1"/>
    </source>
</evidence>
<dbReference type="InterPro" id="IPR013517">
    <property type="entry name" value="FG-GAP"/>
</dbReference>
<reference evidence="5 6" key="1">
    <citation type="submission" date="2019-12" db="EMBL/GenBank/DDBJ databases">
        <title>Whole genome shotgun sequence of Streptomyces libani subsp. libani NBRC 13452.</title>
        <authorList>
            <person name="Ichikawa N."/>
            <person name="Kimura A."/>
            <person name="Kitahashi Y."/>
            <person name="Komaki H."/>
            <person name="Tamura T."/>
        </authorList>
    </citation>
    <scope>NUCLEOTIDE SEQUENCE [LARGE SCALE GENOMIC DNA]</scope>
    <source>
        <strain evidence="5 6">NBRC 13452</strain>
    </source>
</reference>
<dbReference type="PANTHER" id="PTHR23221:SF7">
    <property type="entry name" value="PHOSPHATIDYLINOSITOL-GLYCAN-SPECIFIC PHOSPHOLIPASE D"/>
    <property type="match status" value="1"/>
</dbReference>
<dbReference type="Proteomes" id="UP000429552">
    <property type="component" value="Unassembled WGS sequence"/>
</dbReference>